<name>A0A1C9W7S9_9GAMM</name>
<feature type="transmembrane region" description="Helical" evidence="1">
    <location>
        <begin position="382"/>
        <end position="401"/>
    </location>
</feature>
<reference evidence="3" key="1">
    <citation type="submission" date="2016-01" db="EMBL/GenBank/DDBJ databases">
        <title>Complete genome sequence of Microbulbifer sp. CCB-MM1, a halophile isolated from Matang Mangrove Forest, Perak.</title>
        <authorList>
            <person name="Moh T.H."/>
            <person name="Dinesh B."/>
            <person name="Lau N.-S."/>
            <person name="Go F."/>
            <person name="Alexander Chong S.-C."/>
        </authorList>
    </citation>
    <scope>NUCLEOTIDE SEQUENCE [LARGE SCALE GENOMIC DNA]</scope>
    <source>
        <strain evidence="3">CCB-MM1</strain>
    </source>
</reference>
<feature type="transmembrane region" description="Helical" evidence="1">
    <location>
        <begin position="85"/>
        <end position="103"/>
    </location>
</feature>
<feature type="transmembrane region" description="Helical" evidence="1">
    <location>
        <begin position="115"/>
        <end position="133"/>
    </location>
</feature>
<proteinExistence type="predicted"/>
<dbReference type="RefSeq" id="WP_069947254.1">
    <property type="nucleotide sequence ID" value="NZ_CP014143.1"/>
</dbReference>
<feature type="transmembrane region" description="Helical" evidence="1">
    <location>
        <begin position="177"/>
        <end position="195"/>
    </location>
</feature>
<feature type="transmembrane region" description="Helical" evidence="1">
    <location>
        <begin position="37"/>
        <end position="54"/>
    </location>
</feature>
<dbReference type="KEGG" id="micc:AUP74_01786"/>
<keyword evidence="1" id="KW-0812">Transmembrane</keyword>
<gene>
    <name evidence="2" type="ORF">AUP74_01786</name>
</gene>
<dbReference type="OrthoDB" id="264250at2"/>
<dbReference type="EMBL" id="CP014143">
    <property type="protein sequence ID" value="AOS97217.1"/>
    <property type="molecule type" value="Genomic_DNA"/>
</dbReference>
<accession>A0A1C9W7S9</accession>
<feature type="transmembrane region" description="Helical" evidence="1">
    <location>
        <begin position="61"/>
        <end position="79"/>
    </location>
</feature>
<evidence type="ECO:0000313" key="3">
    <source>
        <dbReference type="Proteomes" id="UP000095672"/>
    </source>
</evidence>
<protein>
    <recommendedName>
        <fullName evidence="4">O-Antigen ligase</fullName>
    </recommendedName>
</protein>
<evidence type="ECO:0000313" key="2">
    <source>
        <dbReference type="EMBL" id="AOS97217.1"/>
    </source>
</evidence>
<evidence type="ECO:0008006" key="4">
    <source>
        <dbReference type="Google" id="ProtNLM"/>
    </source>
</evidence>
<feature type="transmembrane region" description="Helical" evidence="1">
    <location>
        <begin position="12"/>
        <end position="31"/>
    </location>
</feature>
<feature type="transmembrane region" description="Helical" evidence="1">
    <location>
        <begin position="207"/>
        <end position="230"/>
    </location>
</feature>
<feature type="transmembrane region" description="Helical" evidence="1">
    <location>
        <begin position="356"/>
        <end position="376"/>
    </location>
</feature>
<dbReference type="Proteomes" id="UP000095672">
    <property type="component" value="Chromosome"/>
</dbReference>
<feature type="transmembrane region" description="Helical" evidence="1">
    <location>
        <begin position="242"/>
        <end position="260"/>
    </location>
</feature>
<keyword evidence="3" id="KW-1185">Reference proteome</keyword>
<dbReference type="AlphaFoldDB" id="A0A1C9W7S9"/>
<sequence>MNTISTTSSYKLALIYFALMLIPMELSGFVGDLRLEPYRVFLILVFLFNIRGMYHLYKNDTIAKWLGFYCFLCLISYLVNHGSAGFQSAAILFLEVWVGYFIGSRIAGDHEAFKKVLRILILAYLILVPFAIMEAQTGYRLLHMWAAKAVGGTATETLGPDYLRYGIHRAGTVFSHPILYSVCAVMFLPIIYVYYSKLKATLLSSGIFVAMVTSVTSAGVVMAIITLGLYFARKLSLRIPSIFTNISIAFISLFVFVSLFSDRGPVLFFAQVFSFNPQTAYMRYLQWMYASDDIAANPWWGIGFADWSRPHWMPDSVDSYWLITTLQNGYPALIALGIAFILSMKSYWQHWRYTGITIYFAYFCSIISLVFAAYTVDLFDRAPLIVFFAMGMFNSFLIKSLPEKVREAQRASPSALAAA</sequence>
<feature type="transmembrane region" description="Helical" evidence="1">
    <location>
        <begin position="320"/>
        <end position="344"/>
    </location>
</feature>
<keyword evidence="1" id="KW-0472">Membrane</keyword>
<organism evidence="2 3">
    <name type="scientific">Microbulbifer aggregans</name>
    <dbReference type="NCBI Taxonomy" id="1769779"/>
    <lineage>
        <taxon>Bacteria</taxon>
        <taxon>Pseudomonadati</taxon>
        <taxon>Pseudomonadota</taxon>
        <taxon>Gammaproteobacteria</taxon>
        <taxon>Cellvibrionales</taxon>
        <taxon>Microbulbiferaceae</taxon>
        <taxon>Microbulbifer</taxon>
    </lineage>
</organism>
<evidence type="ECO:0000256" key="1">
    <source>
        <dbReference type="SAM" id="Phobius"/>
    </source>
</evidence>
<dbReference type="STRING" id="1769779.AUP74_01786"/>
<keyword evidence="1" id="KW-1133">Transmembrane helix</keyword>